<dbReference type="CDD" id="cd16147">
    <property type="entry name" value="G6S"/>
    <property type="match status" value="1"/>
</dbReference>
<evidence type="ECO:0000313" key="4">
    <source>
        <dbReference type="Proteomes" id="UP001271007"/>
    </source>
</evidence>
<dbReference type="Pfam" id="PF00884">
    <property type="entry name" value="Sulfatase"/>
    <property type="match status" value="1"/>
</dbReference>
<evidence type="ECO:0000256" key="1">
    <source>
        <dbReference type="ARBA" id="ARBA00008779"/>
    </source>
</evidence>
<dbReference type="InterPro" id="IPR017850">
    <property type="entry name" value="Alkaline_phosphatase_core_sf"/>
</dbReference>
<gene>
    <name evidence="3" type="ORF">LTR09_005850</name>
</gene>
<dbReference type="InterPro" id="IPR000917">
    <property type="entry name" value="Sulfatase_N"/>
</dbReference>
<name>A0AAJ0GC77_9PEZI</name>
<dbReference type="GO" id="GO:0008449">
    <property type="term" value="F:N-acetylglucosamine-6-sulfatase activity"/>
    <property type="evidence" value="ECO:0007669"/>
    <property type="project" value="TreeGrafter"/>
</dbReference>
<dbReference type="PANTHER" id="PTHR43108:SF8">
    <property type="entry name" value="SD21168P"/>
    <property type="match status" value="1"/>
</dbReference>
<keyword evidence="4" id="KW-1185">Reference proteome</keyword>
<dbReference type="GO" id="GO:0005539">
    <property type="term" value="F:glycosaminoglycan binding"/>
    <property type="evidence" value="ECO:0007669"/>
    <property type="project" value="TreeGrafter"/>
</dbReference>
<dbReference type="SUPFAM" id="SSF53649">
    <property type="entry name" value="Alkaline phosphatase-like"/>
    <property type="match status" value="1"/>
</dbReference>
<organism evidence="3 4">
    <name type="scientific">Extremus antarcticus</name>
    <dbReference type="NCBI Taxonomy" id="702011"/>
    <lineage>
        <taxon>Eukaryota</taxon>
        <taxon>Fungi</taxon>
        <taxon>Dikarya</taxon>
        <taxon>Ascomycota</taxon>
        <taxon>Pezizomycotina</taxon>
        <taxon>Dothideomycetes</taxon>
        <taxon>Dothideomycetidae</taxon>
        <taxon>Mycosphaerellales</taxon>
        <taxon>Extremaceae</taxon>
        <taxon>Extremus</taxon>
    </lineage>
</organism>
<dbReference type="AlphaFoldDB" id="A0AAJ0GC77"/>
<evidence type="ECO:0000313" key="3">
    <source>
        <dbReference type="EMBL" id="KAK3053224.1"/>
    </source>
</evidence>
<comment type="similarity">
    <text evidence="1">Belongs to the sulfatase family.</text>
</comment>
<protein>
    <recommendedName>
        <fullName evidence="2">Sulfatase N-terminal domain-containing protein</fullName>
    </recommendedName>
</protein>
<dbReference type="EMBL" id="JAWDJX010000017">
    <property type="protein sequence ID" value="KAK3053224.1"/>
    <property type="molecule type" value="Genomic_DNA"/>
</dbReference>
<accession>A0AAJ0GC77</accession>
<sequence>MPKVQELIAQQGVFYQKHFCTVAWCCPSRVNFLTGRAAHNTNVTSGSLPFGGWRKFLDEGLNDKYLPVWLNNIGIRTYYVGKLLNGFKKQNLAGSTYPKGWTNSSLLIDPWTYFYYGSRWTNDGDGTYDTFPDTHTTDVTQSKALDMLDEAANSGDQFFMMVAPVAPHQDLSHGVKPPPVPAKYKGKFDGRKVPRTENFNPDVASGASWVKNLPKLSAKKLEVGDKTFQDRLGNIAAIDDMVGELIQKLDDHGILNNTFVVYTSDNGFHIGNHRLKPGKRCPYEEDINIPLLIRGPNVAKGMNSTITNSHTDMAPTILQMLGVPLQDDFDGAPIAYTAEELRGSNKSELVNVEFWNAVATPIGVAAHEYYNNTYKALRLMSDDNSFFYSTWCNGEREFYDMKTDAQQMHNRLAEHPTGRSIEYYNRTEQELFNRLDALLMVTKSCKMDSCRDPWMTLFPGGEVTDIQTAMNTTYDTFFENQPKISFSSCVKGHVVSQEGPQEVMAFK</sequence>
<reference evidence="3" key="1">
    <citation type="submission" date="2023-04" db="EMBL/GenBank/DDBJ databases">
        <title>Black Yeasts Isolated from many extreme environments.</title>
        <authorList>
            <person name="Coleine C."/>
            <person name="Stajich J.E."/>
            <person name="Selbmann L."/>
        </authorList>
    </citation>
    <scope>NUCLEOTIDE SEQUENCE</scope>
    <source>
        <strain evidence="3">CCFEE 5312</strain>
    </source>
</reference>
<evidence type="ECO:0000259" key="2">
    <source>
        <dbReference type="Pfam" id="PF00884"/>
    </source>
</evidence>
<dbReference type="Proteomes" id="UP001271007">
    <property type="component" value="Unassembled WGS sequence"/>
</dbReference>
<comment type="caution">
    <text evidence="3">The sequence shown here is derived from an EMBL/GenBank/DDBJ whole genome shotgun (WGS) entry which is preliminary data.</text>
</comment>
<dbReference type="PANTHER" id="PTHR43108">
    <property type="entry name" value="N-ACETYLGLUCOSAMINE-6-SULFATASE FAMILY MEMBER"/>
    <property type="match status" value="1"/>
</dbReference>
<proteinExistence type="inferred from homology"/>
<feature type="domain" description="Sulfatase N-terminal" evidence="2">
    <location>
        <begin position="2"/>
        <end position="323"/>
    </location>
</feature>
<dbReference type="Gene3D" id="3.40.720.10">
    <property type="entry name" value="Alkaline Phosphatase, subunit A"/>
    <property type="match status" value="1"/>
</dbReference>